<evidence type="ECO:0000313" key="4">
    <source>
        <dbReference type="Proteomes" id="UP000838763"/>
    </source>
</evidence>
<protein>
    <recommendedName>
        <fullName evidence="2">DUF7068 domain-containing protein</fullName>
    </recommendedName>
</protein>
<keyword evidence="4" id="KW-1185">Reference proteome</keyword>
<sequence>MEQEEGQEASSVRGTTAASIQDDLKSEGSHDPPETSTPLPTLDPKPSHTLLHLVSPTKDEDQADIDIIAIPGLDTRSPETWTWKPRNKGRLSRALTELIDSLVDATSACLDIVSHPLSLTVPHVLMNKFPSPDDPNYQLVSEKIRWMLLTIRGFSSPNAADNYIRERHYTPERLQIERISGDCLPMDTCYINLALIQHSDPLKGARDESDMPKSSPFSYTSRLMIETPDKSRHMELAKSSGHFQSTRKPDLELETVGFQREQVNDYLEATMPDAPDKVKVKDMKLFLTRNPLLHGLVRIPIQLDAFCFTWDESSDMEDSPQTMTDVYCAIENKLWKKDIPRLGLGGDLCAKTHEALRPHDFLQRHKYNSRYDIFWRFVSGLLYLGLEKDYLSFFKALEQEPVDLLGPSHQRLIMHCLNEAGQRTGQRGEVSKLRAKLEERLLQWLYLECNYTGKTYLARETEFPNKVLERALKEGSRDQRRITVEALRYRAYLSELLEGMLMALLQDTDLQWNDKNVIISLLQKQPNLSEATVNLLLELMKDEDGYEDGYSKAAKIAAEVLTRSNLPATAVNQLLAMLEDAGSKVQEQAIKMLAIQSGLTQFADAKLRALLATNPRILGSMLKDRWFRFSTLLKELKKPLP</sequence>
<name>A0A9P1GWH0_9PEZI</name>
<dbReference type="Gene3D" id="1.25.10.10">
    <property type="entry name" value="Leucine-rich Repeat Variant"/>
    <property type="match status" value="1"/>
</dbReference>
<organism evidence="3 4">
    <name type="scientific">Parascedosporium putredinis</name>
    <dbReference type="NCBI Taxonomy" id="1442378"/>
    <lineage>
        <taxon>Eukaryota</taxon>
        <taxon>Fungi</taxon>
        <taxon>Dikarya</taxon>
        <taxon>Ascomycota</taxon>
        <taxon>Pezizomycotina</taxon>
        <taxon>Sordariomycetes</taxon>
        <taxon>Hypocreomycetidae</taxon>
        <taxon>Microascales</taxon>
        <taxon>Microascaceae</taxon>
        <taxon>Parascedosporium</taxon>
    </lineage>
</organism>
<feature type="region of interest" description="Disordered" evidence="1">
    <location>
        <begin position="1"/>
        <end position="49"/>
    </location>
</feature>
<dbReference type="AlphaFoldDB" id="A0A9P1GWH0"/>
<feature type="compositionally biased region" description="Polar residues" evidence="1">
    <location>
        <begin position="8"/>
        <end position="19"/>
    </location>
</feature>
<feature type="domain" description="DUF7068" evidence="2">
    <location>
        <begin position="279"/>
        <end position="322"/>
    </location>
</feature>
<reference evidence="3" key="1">
    <citation type="submission" date="2022-11" db="EMBL/GenBank/DDBJ databases">
        <authorList>
            <person name="Scott C."/>
            <person name="Bruce N."/>
        </authorList>
    </citation>
    <scope>NUCLEOTIDE SEQUENCE</scope>
</reference>
<evidence type="ECO:0000256" key="1">
    <source>
        <dbReference type="SAM" id="MobiDB-lite"/>
    </source>
</evidence>
<dbReference type="EMBL" id="CALLCH030000002">
    <property type="protein sequence ID" value="CAI4211604.1"/>
    <property type="molecule type" value="Genomic_DNA"/>
</dbReference>
<proteinExistence type="predicted"/>
<gene>
    <name evidence="3" type="ORF">PPNO1_LOCUS1383</name>
</gene>
<dbReference type="Pfam" id="PF23238">
    <property type="entry name" value="DUF7068"/>
    <property type="match status" value="1"/>
</dbReference>
<dbReference type="SUPFAM" id="SSF48371">
    <property type="entry name" value="ARM repeat"/>
    <property type="match status" value="1"/>
</dbReference>
<evidence type="ECO:0000259" key="2">
    <source>
        <dbReference type="Pfam" id="PF23238"/>
    </source>
</evidence>
<dbReference type="InterPro" id="IPR011989">
    <property type="entry name" value="ARM-like"/>
</dbReference>
<accession>A0A9P1GWH0</accession>
<dbReference type="InterPro" id="IPR055496">
    <property type="entry name" value="DUF7068"/>
</dbReference>
<comment type="caution">
    <text evidence="3">The sequence shown here is derived from an EMBL/GenBank/DDBJ whole genome shotgun (WGS) entry which is preliminary data.</text>
</comment>
<evidence type="ECO:0000313" key="3">
    <source>
        <dbReference type="EMBL" id="CAI4211604.1"/>
    </source>
</evidence>
<dbReference type="Proteomes" id="UP000838763">
    <property type="component" value="Unassembled WGS sequence"/>
</dbReference>
<feature type="compositionally biased region" description="Basic and acidic residues" evidence="1">
    <location>
        <begin position="22"/>
        <end position="33"/>
    </location>
</feature>
<dbReference type="InterPro" id="IPR016024">
    <property type="entry name" value="ARM-type_fold"/>
</dbReference>
<dbReference type="OrthoDB" id="427518at2759"/>